<accession>U1G9W9</accession>
<dbReference type="PANTHER" id="PTHR10766:SF55">
    <property type="entry name" value="TRANSMEMBRANE 9 SUPERFAMILY MEMBER 4"/>
    <property type="match status" value="1"/>
</dbReference>
<feature type="transmembrane region" description="Helical" evidence="9">
    <location>
        <begin position="510"/>
        <end position="533"/>
    </location>
</feature>
<dbReference type="Proteomes" id="UP000019373">
    <property type="component" value="Unassembled WGS sequence"/>
</dbReference>
<dbReference type="HOGENOM" id="CLU_010714_4_1_1"/>
<dbReference type="eggNOG" id="KOG1278">
    <property type="taxonomic scope" value="Eukaryota"/>
</dbReference>
<feature type="transmembrane region" description="Helical" evidence="9">
    <location>
        <begin position="484"/>
        <end position="504"/>
    </location>
</feature>
<evidence type="ECO:0000256" key="1">
    <source>
        <dbReference type="ARBA" id="ARBA00004141"/>
    </source>
</evidence>
<dbReference type="GeneID" id="19241191"/>
<keyword evidence="4 9" id="KW-0812">Transmembrane</keyword>
<keyword evidence="6 9" id="KW-1133">Transmembrane helix</keyword>
<proteinExistence type="inferred from homology"/>
<dbReference type="OrthoDB" id="1666796at2759"/>
<keyword evidence="11" id="KW-1185">Reference proteome</keyword>
<feature type="transmembrane region" description="Helical" evidence="9">
    <location>
        <begin position="443"/>
        <end position="463"/>
    </location>
</feature>
<reference evidence="11" key="1">
    <citation type="journal article" date="2014" name="BMC Genomics">
        <title>Genome characteristics reveal the impact of lichenization on lichen-forming fungus Endocarpon pusillum Hedwig (Verrucariales, Ascomycota).</title>
        <authorList>
            <person name="Wang Y.-Y."/>
            <person name="Liu B."/>
            <person name="Zhang X.-Y."/>
            <person name="Zhou Q.-M."/>
            <person name="Zhang T."/>
            <person name="Li H."/>
            <person name="Yu Y.-F."/>
            <person name="Zhang X.-L."/>
            <person name="Hao X.-Y."/>
            <person name="Wang M."/>
            <person name="Wang L."/>
            <person name="Wei J.-C."/>
        </authorList>
    </citation>
    <scope>NUCLEOTIDE SEQUENCE [LARGE SCALE GENOMIC DNA]</scope>
    <source>
        <strain evidence="11">Z07020 / HMAS-L-300199</strain>
    </source>
</reference>
<dbReference type="AlphaFoldDB" id="U1G9W9"/>
<evidence type="ECO:0000313" key="10">
    <source>
        <dbReference type="EMBL" id="ERF68803.1"/>
    </source>
</evidence>
<sequence length="712" mass="80211">MPPDCRITTILLCWTTLFSALYDAFYIPGYSIQSYKDDESIPLLVNKVYSDNTQLQFAYFELPFVCPPTGNKQSGSPFGSGHSVPLNLGEVLRGDRIMTSDFEINMNQDIECRYLCDQSVTRKDVRRAQQLIEDGYVTEWILDNLPGATSFVTVDRSRKYYAAGFKLGEKELDLDSGKMRYVLNNHFTMVIRWRKAPGKEGTRGAKVVVGFEVYTKSIGGSHRNETGCPEVSGDHEKFQLYIAPNNTELAAKYPDSSYLPEDDMDVHDGATLTIPYTYSVYFREEATVEWSNRWDLYFTDQSESTVTHWLAILNSLIISGILGAIVIVILSRTSQGDLRGRGDSYLEEAKFRTRTRRSGDRKSPKGGLLEKITETEVDEDLSSDDEALDDVTGWKLLHGDVFRIPPHAGIFAPLIGSGMQLLFMVTGLLLLSCLGVLNPSFRGGFVSVGFGLFIFAGGFSGYFSARVYKTFGGQNWRKNMLMTALLFPGLLFSLVFILNLFVWAQASSTALPFGTLMGLASLWLLIQVPLVYLGSWYGYVKTEAWQHPTRTNATPRQIPAQSWHTRSLQVVLLAGLVPFAVLFIELMFVFKSVWQDKSGYYYVFGFLSVVSIILIITVSEVTIIATYIQLCSENHHWWWQSFFVGAGSALWVFAYCVWYYATRLHIQGFISSILFFSYSFLACVVYALLTGTVGFLTAYAFVRRLYSATKVD</sequence>
<feature type="transmembrane region" description="Helical" evidence="9">
    <location>
        <begin position="600"/>
        <end position="625"/>
    </location>
</feature>
<keyword evidence="8 9" id="KW-0472">Membrane</keyword>
<keyword evidence="5" id="KW-0732">Signal</keyword>
<feature type="transmembrane region" description="Helical" evidence="9">
    <location>
        <begin position="309"/>
        <end position="331"/>
    </location>
</feature>
<dbReference type="InterPro" id="IPR004240">
    <property type="entry name" value="EMP70"/>
</dbReference>
<dbReference type="PANTHER" id="PTHR10766">
    <property type="entry name" value="TRANSMEMBRANE 9 SUPERFAMILY PROTEIN"/>
    <property type="match status" value="1"/>
</dbReference>
<organism evidence="10 11">
    <name type="scientific">Endocarpon pusillum (strain Z07020 / HMAS-L-300199)</name>
    <name type="common">Lichen-forming fungus</name>
    <dbReference type="NCBI Taxonomy" id="1263415"/>
    <lineage>
        <taxon>Eukaryota</taxon>
        <taxon>Fungi</taxon>
        <taxon>Dikarya</taxon>
        <taxon>Ascomycota</taxon>
        <taxon>Pezizomycotina</taxon>
        <taxon>Eurotiomycetes</taxon>
        <taxon>Chaetothyriomycetidae</taxon>
        <taxon>Verrucariales</taxon>
        <taxon>Verrucariaceae</taxon>
        <taxon>Endocarpon</taxon>
    </lineage>
</organism>
<evidence type="ECO:0000256" key="2">
    <source>
        <dbReference type="ARBA" id="ARBA00004555"/>
    </source>
</evidence>
<dbReference type="EMBL" id="KE721493">
    <property type="protein sequence ID" value="ERF68803.1"/>
    <property type="molecule type" value="Genomic_DNA"/>
</dbReference>
<evidence type="ECO:0000256" key="5">
    <source>
        <dbReference type="ARBA" id="ARBA00022729"/>
    </source>
</evidence>
<evidence type="ECO:0000256" key="8">
    <source>
        <dbReference type="ARBA" id="ARBA00023136"/>
    </source>
</evidence>
<evidence type="ECO:0000256" key="4">
    <source>
        <dbReference type="ARBA" id="ARBA00022692"/>
    </source>
</evidence>
<protein>
    <recommendedName>
        <fullName evidence="9">Transmembrane 9 superfamily member</fullName>
    </recommendedName>
</protein>
<evidence type="ECO:0000256" key="6">
    <source>
        <dbReference type="ARBA" id="ARBA00022989"/>
    </source>
</evidence>
<keyword evidence="7" id="KW-0333">Golgi apparatus</keyword>
<feature type="transmembrane region" description="Helical" evidence="9">
    <location>
        <begin position="570"/>
        <end position="594"/>
    </location>
</feature>
<comment type="similarity">
    <text evidence="3 9">Belongs to the nonaspanin (TM9SF) (TC 9.A.2) family.</text>
</comment>
<feature type="transmembrane region" description="Helical" evidence="9">
    <location>
        <begin position="637"/>
        <end position="661"/>
    </location>
</feature>
<dbReference type="RefSeq" id="XP_007805540.1">
    <property type="nucleotide sequence ID" value="XM_007807349.1"/>
</dbReference>
<comment type="subcellular location">
    <subcellularLocation>
        <location evidence="2">Golgi apparatus</location>
    </subcellularLocation>
    <subcellularLocation>
        <location evidence="1">Membrane</location>
        <topology evidence="1">Multi-pass membrane protein</topology>
    </subcellularLocation>
</comment>
<dbReference type="Pfam" id="PF02990">
    <property type="entry name" value="EMP70"/>
    <property type="match status" value="1"/>
</dbReference>
<name>U1G9W9_ENDPU</name>
<feature type="transmembrane region" description="Helical" evidence="9">
    <location>
        <begin position="410"/>
        <end position="437"/>
    </location>
</feature>
<dbReference type="OMA" id="VVGFEVY"/>
<evidence type="ECO:0000256" key="9">
    <source>
        <dbReference type="RuleBase" id="RU363079"/>
    </source>
</evidence>
<dbReference type="GO" id="GO:0072657">
    <property type="term" value="P:protein localization to membrane"/>
    <property type="evidence" value="ECO:0007669"/>
    <property type="project" value="TreeGrafter"/>
</dbReference>
<dbReference type="GO" id="GO:0005794">
    <property type="term" value="C:Golgi apparatus"/>
    <property type="evidence" value="ECO:0007669"/>
    <property type="project" value="UniProtKB-SubCell"/>
</dbReference>
<evidence type="ECO:0000313" key="11">
    <source>
        <dbReference type="Proteomes" id="UP000019373"/>
    </source>
</evidence>
<gene>
    <name evidence="10" type="ORF">EPUS_06247</name>
</gene>
<dbReference type="GO" id="GO:0016020">
    <property type="term" value="C:membrane"/>
    <property type="evidence" value="ECO:0007669"/>
    <property type="project" value="UniProtKB-SubCell"/>
</dbReference>
<evidence type="ECO:0000256" key="7">
    <source>
        <dbReference type="ARBA" id="ARBA00023034"/>
    </source>
</evidence>
<evidence type="ECO:0000256" key="3">
    <source>
        <dbReference type="ARBA" id="ARBA00005227"/>
    </source>
</evidence>
<feature type="transmembrane region" description="Helical" evidence="9">
    <location>
        <begin position="673"/>
        <end position="702"/>
    </location>
</feature>